<protein>
    <submittedName>
        <fullName evidence="1">Uncharacterized protein</fullName>
    </submittedName>
</protein>
<name>A0A2V5J004_9MICC</name>
<evidence type="ECO:0000313" key="1">
    <source>
        <dbReference type="EMBL" id="PYI40123.1"/>
    </source>
</evidence>
<keyword evidence="2" id="KW-1185">Reference proteome</keyword>
<dbReference type="EMBL" id="QJVC01000001">
    <property type="protein sequence ID" value="PYI40123.1"/>
    <property type="molecule type" value="Genomic_DNA"/>
</dbReference>
<proteinExistence type="predicted"/>
<dbReference type="AlphaFoldDB" id="A0A2V5J004"/>
<gene>
    <name evidence="1" type="ORF">CVS30_00935</name>
</gene>
<reference evidence="1 2" key="1">
    <citation type="submission" date="2018-05" db="EMBL/GenBank/DDBJ databases">
        <title>Genetic diversity of glacier-inhabiting Cryobacterium bacteria in China and description of Cryobacterium mengkeensis sp. nov. and Arthrobacter glacialis sp. nov.</title>
        <authorList>
            <person name="Liu Q."/>
            <person name="Xin Y.-H."/>
        </authorList>
    </citation>
    <scope>NUCLEOTIDE SEQUENCE [LARGE SCALE GENOMIC DNA]</scope>
    <source>
        <strain evidence="1 2">B7</strain>
    </source>
</reference>
<dbReference type="Proteomes" id="UP000247980">
    <property type="component" value="Unassembled WGS sequence"/>
</dbReference>
<organism evidence="1 2">
    <name type="scientific">Arthrobacter psychrolactophilus</name>
    <dbReference type="NCBI Taxonomy" id="92442"/>
    <lineage>
        <taxon>Bacteria</taxon>
        <taxon>Bacillati</taxon>
        <taxon>Actinomycetota</taxon>
        <taxon>Actinomycetes</taxon>
        <taxon>Micrococcales</taxon>
        <taxon>Micrococcaceae</taxon>
        <taxon>Arthrobacter</taxon>
    </lineage>
</organism>
<sequence length="126" mass="13087">MVVSEHLTAPTEFAGHNRISTQALTSVAKVAAAEVLAVTPSQVRVVWNDDAGSLALSISAPMGAPSLSEIRRSPGRIAQSGGSILARATAAKAQILEQVEHLSGSALSRVDIRISHLSVRADGRVL</sequence>
<dbReference type="OrthoDB" id="4979399at2"/>
<evidence type="ECO:0000313" key="2">
    <source>
        <dbReference type="Proteomes" id="UP000247980"/>
    </source>
</evidence>
<accession>A0A2V5J004</accession>
<comment type="caution">
    <text evidence="1">The sequence shown here is derived from an EMBL/GenBank/DDBJ whole genome shotgun (WGS) entry which is preliminary data.</text>
</comment>